<sequence>MVRFPKRFFIFIALATTAWSCKQNQSAEDISVDMNEEKQKISYSIGVNIGSGLKSSGLKDDLDTEIISKAIQDVLADKELLCSQEEAGQNIQTYMMAKQNKDNQENLEKGQKFLEENAKIEGIVSLENGLQYQVLNEGNGEKPTTEDKVKVHYHGTLIDGTVFDSSVERGEPATFGVTQVIKGWTEILQLMSVGSKWKVFIPTELAYSTNVRPGGPIPANATLIFEIELLEIVKESK</sequence>
<dbReference type="Pfam" id="PF01346">
    <property type="entry name" value="FKBP_N"/>
    <property type="match status" value="1"/>
</dbReference>
<dbReference type="InterPro" id="IPR001179">
    <property type="entry name" value="PPIase_FKBP_dom"/>
</dbReference>
<dbReference type="EC" id="5.2.1.8" evidence="7"/>
<accession>A0AAW9SB90</accession>
<evidence type="ECO:0000313" key="10">
    <source>
        <dbReference type="Proteomes" id="UP001403385"/>
    </source>
</evidence>
<feature type="domain" description="PPIase FKBP-type" evidence="8">
    <location>
        <begin position="146"/>
        <end position="233"/>
    </location>
</feature>
<dbReference type="Proteomes" id="UP001403385">
    <property type="component" value="Unassembled WGS sequence"/>
</dbReference>
<keyword evidence="4 6" id="KW-0697">Rotamase</keyword>
<evidence type="ECO:0000256" key="4">
    <source>
        <dbReference type="ARBA" id="ARBA00023110"/>
    </source>
</evidence>
<evidence type="ECO:0000256" key="6">
    <source>
        <dbReference type="PROSITE-ProRule" id="PRU00277"/>
    </source>
</evidence>
<dbReference type="PANTHER" id="PTHR43811:SF19">
    <property type="entry name" value="39 KDA FK506-BINDING NUCLEAR PROTEIN"/>
    <property type="match status" value="1"/>
</dbReference>
<dbReference type="Pfam" id="PF00254">
    <property type="entry name" value="FKBP_C"/>
    <property type="match status" value="1"/>
</dbReference>
<evidence type="ECO:0000256" key="5">
    <source>
        <dbReference type="ARBA" id="ARBA00023235"/>
    </source>
</evidence>
<evidence type="ECO:0000259" key="8">
    <source>
        <dbReference type="PROSITE" id="PS50059"/>
    </source>
</evidence>
<keyword evidence="3" id="KW-0732">Signal</keyword>
<name>A0AAW9SB90_9BACT</name>
<keyword evidence="10" id="KW-1185">Reference proteome</keyword>
<dbReference type="EMBL" id="JBDKWZ010000010">
    <property type="protein sequence ID" value="MEN7549750.1"/>
    <property type="molecule type" value="Genomic_DNA"/>
</dbReference>
<dbReference type="PANTHER" id="PTHR43811">
    <property type="entry name" value="FKBP-TYPE PEPTIDYL-PROLYL CIS-TRANS ISOMERASE FKPA"/>
    <property type="match status" value="1"/>
</dbReference>
<keyword evidence="5 6" id="KW-0413">Isomerase</keyword>
<protein>
    <recommendedName>
        <fullName evidence="7">Peptidyl-prolyl cis-trans isomerase</fullName>
        <ecNumber evidence="7">5.2.1.8</ecNumber>
    </recommendedName>
</protein>
<gene>
    <name evidence="9" type="ORF">AAG747_17635</name>
</gene>
<dbReference type="GO" id="GO:0003755">
    <property type="term" value="F:peptidyl-prolyl cis-trans isomerase activity"/>
    <property type="evidence" value="ECO:0007669"/>
    <property type="project" value="UniProtKB-UniRule"/>
</dbReference>
<dbReference type="RefSeq" id="WP_346822528.1">
    <property type="nucleotide sequence ID" value="NZ_JBDKWZ010000010.1"/>
</dbReference>
<comment type="catalytic activity">
    <reaction evidence="1 6 7">
        <text>[protein]-peptidylproline (omega=180) = [protein]-peptidylproline (omega=0)</text>
        <dbReference type="Rhea" id="RHEA:16237"/>
        <dbReference type="Rhea" id="RHEA-COMP:10747"/>
        <dbReference type="Rhea" id="RHEA-COMP:10748"/>
        <dbReference type="ChEBI" id="CHEBI:83833"/>
        <dbReference type="ChEBI" id="CHEBI:83834"/>
        <dbReference type="EC" id="5.2.1.8"/>
    </reaction>
</comment>
<evidence type="ECO:0000256" key="1">
    <source>
        <dbReference type="ARBA" id="ARBA00000971"/>
    </source>
</evidence>
<dbReference type="PROSITE" id="PS50059">
    <property type="entry name" value="FKBP_PPIASE"/>
    <property type="match status" value="1"/>
</dbReference>
<proteinExistence type="inferred from homology"/>
<dbReference type="InterPro" id="IPR000774">
    <property type="entry name" value="PPIase_FKBP_N"/>
</dbReference>
<evidence type="ECO:0000313" key="9">
    <source>
        <dbReference type="EMBL" id="MEN7549750.1"/>
    </source>
</evidence>
<dbReference type="InterPro" id="IPR046357">
    <property type="entry name" value="PPIase_dom_sf"/>
</dbReference>
<dbReference type="SUPFAM" id="SSF54534">
    <property type="entry name" value="FKBP-like"/>
    <property type="match status" value="1"/>
</dbReference>
<organism evidence="9 10">
    <name type="scientific">Rapidithrix thailandica</name>
    <dbReference type="NCBI Taxonomy" id="413964"/>
    <lineage>
        <taxon>Bacteria</taxon>
        <taxon>Pseudomonadati</taxon>
        <taxon>Bacteroidota</taxon>
        <taxon>Cytophagia</taxon>
        <taxon>Cytophagales</taxon>
        <taxon>Flammeovirgaceae</taxon>
        <taxon>Rapidithrix</taxon>
    </lineage>
</organism>
<dbReference type="FunFam" id="3.10.50.40:FF:000045">
    <property type="entry name" value="Peptidyl-prolyl cis-trans isomerase"/>
    <property type="match status" value="1"/>
</dbReference>
<comment type="similarity">
    <text evidence="2 7">Belongs to the FKBP-type PPIase family.</text>
</comment>
<evidence type="ECO:0000256" key="2">
    <source>
        <dbReference type="ARBA" id="ARBA00006577"/>
    </source>
</evidence>
<comment type="caution">
    <text evidence="9">The sequence shown here is derived from an EMBL/GenBank/DDBJ whole genome shotgun (WGS) entry which is preliminary data.</text>
</comment>
<dbReference type="InterPro" id="IPR036944">
    <property type="entry name" value="PPIase_FKBP_N_sf"/>
</dbReference>
<evidence type="ECO:0000256" key="7">
    <source>
        <dbReference type="RuleBase" id="RU003915"/>
    </source>
</evidence>
<reference evidence="9 10" key="1">
    <citation type="submission" date="2024-04" db="EMBL/GenBank/DDBJ databases">
        <title>Novel genus in family Flammeovirgaceae.</title>
        <authorList>
            <person name="Nguyen T.H."/>
            <person name="Vuong T.Q."/>
            <person name="Le H."/>
            <person name="Kim S.-G."/>
        </authorList>
    </citation>
    <scope>NUCLEOTIDE SEQUENCE [LARGE SCALE GENOMIC DNA]</scope>
    <source>
        <strain evidence="9 10">JCM 23209</strain>
    </source>
</reference>
<dbReference type="Gene3D" id="1.10.287.460">
    <property type="entry name" value="Peptidyl-prolyl cis-trans isomerase, FKBP-type, N-terminal domain"/>
    <property type="match status" value="1"/>
</dbReference>
<dbReference type="GO" id="GO:0006457">
    <property type="term" value="P:protein folding"/>
    <property type="evidence" value="ECO:0007669"/>
    <property type="project" value="InterPro"/>
</dbReference>
<dbReference type="Gene3D" id="3.10.50.40">
    <property type="match status" value="1"/>
</dbReference>
<dbReference type="AlphaFoldDB" id="A0AAW9SB90"/>
<evidence type="ECO:0000256" key="3">
    <source>
        <dbReference type="ARBA" id="ARBA00022729"/>
    </source>
</evidence>